<accession>A0A7W5H4Z9</accession>
<dbReference type="RefSeq" id="WP_184303871.1">
    <property type="nucleotide sequence ID" value="NZ_JACHXU010000004.1"/>
</dbReference>
<reference evidence="1 2" key="1">
    <citation type="submission" date="2020-08" db="EMBL/GenBank/DDBJ databases">
        <title>Genomic Encyclopedia of Type Strains, Phase III (KMG-III): the genomes of soil and plant-associated and newly described type strains.</title>
        <authorList>
            <person name="Whitman W."/>
        </authorList>
    </citation>
    <scope>NUCLEOTIDE SEQUENCE [LARGE SCALE GENOMIC DNA]</scope>
    <source>
        <strain evidence="1 2">CECT 8075</strain>
    </source>
</reference>
<dbReference type="AlphaFoldDB" id="A0A7W5H4Z9"/>
<gene>
    <name evidence="1" type="ORF">FHS27_001703</name>
</gene>
<comment type="caution">
    <text evidence="1">The sequence shown here is derived from an EMBL/GenBank/DDBJ whole genome shotgun (WGS) entry which is preliminary data.</text>
</comment>
<sequence>MGFSVAYETAELISPALQREMIAVTNELSSDRAWLSCEPPLLMNRGGILGGASKPNFSPHPDELAAAKAAGERDGTLSDLIQILCSVSSQFDVDWVISHDCSNGPLGCIRCGRCDPEVQDQCQVLSELAEELGGCDLDLDDL</sequence>
<evidence type="ECO:0000313" key="2">
    <source>
        <dbReference type="Proteomes" id="UP000536179"/>
    </source>
</evidence>
<keyword evidence="2" id="KW-1185">Reference proteome</keyword>
<proteinExistence type="predicted"/>
<organism evidence="1 2">
    <name type="scientific">Aporhodopirellula rubra</name>
    <dbReference type="NCBI Taxonomy" id="980271"/>
    <lineage>
        <taxon>Bacteria</taxon>
        <taxon>Pseudomonadati</taxon>
        <taxon>Planctomycetota</taxon>
        <taxon>Planctomycetia</taxon>
        <taxon>Pirellulales</taxon>
        <taxon>Pirellulaceae</taxon>
        <taxon>Aporhodopirellula</taxon>
    </lineage>
</organism>
<name>A0A7W5H4Z9_9BACT</name>
<dbReference type="EMBL" id="JACHXU010000004">
    <property type="protein sequence ID" value="MBB3205899.1"/>
    <property type="molecule type" value="Genomic_DNA"/>
</dbReference>
<protein>
    <submittedName>
        <fullName evidence="1">Uncharacterized protein</fullName>
    </submittedName>
</protein>
<evidence type="ECO:0000313" key="1">
    <source>
        <dbReference type="EMBL" id="MBB3205899.1"/>
    </source>
</evidence>
<dbReference type="Proteomes" id="UP000536179">
    <property type="component" value="Unassembled WGS sequence"/>
</dbReference>